<evidence type="ECO:0000256" key="4">
    <source>
        <dbReference type="ARBA" id="ARBA00023125"/>
    </source>
</evidence>
<dbReference type="EMBL" id="CP130612">
    <property type="protein sequence ID" value="WKW11896.1"/>
    <property type="molecule type" value="Genomic_DNA"/>
</dbReference>
<dbReference type="KEGG" id="pspc:Strain318_001164"/>
<keyword evidence="3" id="KW-0815">Transposition</keyword>
<dbReference type="PROSITE" id="PS01043">
    <property type="entry name" value="TRANSPOSASE_IS30"/>
    <property type="match status" value="1"/>
</dbReference>
<dbReference type="InterPro" id="IPR001584">
    <property type="entry name" value="Integrase_cat-core"/>
</dbReference>
<dbReference type="Gene3D" id="3.30.420.10">
    <property type="entry name" value="Ribonuclease H-like superfamily/Ribonuclease H"/>
    <property type="match status" value="1"/>
</dbReference>
<dbReference type="GO" id="GO:0015074">
    <property type="term" value="P:DNA integration"/>
    <property type="evidence" value="ECO:0007669"/>
    <property type="project" value="InterPro"/>
</dbReference>
<dbReference type="PROSITE" id="PS50994">
    <property type="entry name" value="INTEGRASE"/>
    <property type="match status" value="1"/>
</dbReference>
<dbReference type="GO" id="GO:0003677">
    <property type="term" value="F:DNA binding"/>
    <property type="evidence" value="ECO:0007669"/>
    <property type="project" value="UniProtKB-KW"/>
</dbReference>
<feature type="domain" description="Integrase catalytic" evidence="6">
    <location>
        <begin position="158"/>
        <end position="318"/>
    </location>
</feature>
<evidence type="ECO:0000256" key="5">
    <source>
        <dbReference type="ARBA" id="ARBA00023172"/>
    </source>
</evidence>
<evidence type="ECO:0000256" key="3">
    <source>
        <dbReference type="ARBA" id="ARBA00022578"/>
    </source>
</evidence>
<dbReference type="Pfam" id="PF13936">
    <property type="entry name" value="HTH_38"/>
    <property type="match status" value="1"/>
</dbReference>
<dbReference type="InterPro" id="IPR001598">
    <property type="entry name" value="Transposase_IS30_CS"/>
</dbReference>
<sequence>MTYTQITHEERYAISALRKLGYSSAAIARELGRAPSTISREVRRNAWRTLGRTYWVDRAQSYTNERRRTSRRNTQFTADEWAFVEYWIRQDWSPEQIVGFHARFGIRTPSHESIYRYIHADRERGGTLYTHLRVMTKNLRKRYGTYDSRGRLAGKRHISTRPPGAEHRSRFGHWEGDTVMGSTTDTACILTLVERKSGFIAIGQLDSRQAPETNARLRQLILAQPRPVRTITLDNGTEFHSYEKLEAVVDAKCYFATPHHSWERGSNENANGLIRQYLPKRRSMRGLTQRDCQRIADKLNRRPRKRLGFRTPAEVYAA</sequence>
<dbReference type="SUPFAM" id="SSF53098">
    <property type="entry name" value="Ribonuclease H-like"/>
    <property type="match status" value="1"/>
</dbReference>
<evidence type="ECO:0000259" key="6">
    <source>
        <dbReference type="PROSITE" id="PS50994"/>
    </source>
</evidence>
<dbReference type="InterPro" id="IPR051917">
    <property type="entry name" value="Transposase-Integrase"/>
</dbReference>
<dbReference type="SUPFAM" id="SSF46689">
    <property type="entry name" value="Homeodomain-like"/>
    <property type="match status" value="1"/>
</dbReference>
<keyword evidence="9" id="KW-1185">Reference proteome</keyword>
<protein>
    <submittedName>
        <fullName evidence="7">IS30 family transposase</fullName>
    </submittedName>
</protein>
<dbReference type="RefSeq" id="WP_367887581.1">
    <property type="nucleotide sequence ID" value="NZ_CP130612.1"/>
</dbReference>
<dbReference type="GO" id="GO:0006313">
    <property type="term" value="P:DNA transposition"/>
    <property type="evidence" value="ECO:0007669"/>
    <property type="project" value="InterPro"/>
</dbReference>
<evidence type="ECO:0000256" key="1">
    <source>
        <dbReference type="ARBA" id="ARBA00002190"/>
    </source>
</evidence>
<dbReference type="GO" id="GO:0005829">
    <property type="term" value="C:cytosol"/>
    <property type="evidence" value="ECO:0007669"/>
    <property type="project" value="TreeGrafter"/>
</dbReference>
<accession>A0AA49JTU4</accession>
<keyword evidence="5" id="KW-0233">DNA recombination</keyword>
<dbReference type="NCBIfam" id="NF033563">
    <property type="entry name" value="transpos_IS30"/>
    <property type="match status" value="1"/>
</dbReference>
<comment type="function">
    <text evidence="1">Required for the transposition of the insertion element.</text>
</comment>
<proteinExistence type="inferred from homology"/>
<reference evidence="7" key="1">
    <citation type="submission" date="2023-07" db="EMBL/GenBank/DDBJ databases">
        <authorList>
            <person name="Haufschild T."/>
            <person name="Kallscheuer N."/>
            <person name="Hammer J."/>
            <person name="Kohn T."/>
            <person name="Kabuu M."/>
            <person name="Jogler M."/>
            <person name="Wohfarth N."/>
            <person name="Heuer A."/>
            <person name="Rohde M."/>
            <person name="van Teeseling M.C.F."/>
            <person name="Jogler C."/>
        </authorList>
    </citation>
    <scope>NUCLEOTIDE SEQUENCE</scope>
    <source>
        <strain evidence="7">Strain 138</strain>
        <strain evidence="8">Strain 318</strain>
    </source>
</reference>
<dbReference type="InterPro" id="IPR012337">
    <property type="entry name" value="RNaseH-like_sf"/>
</dbReference>
<evidence type="ECO:0000256" key="2">
    <source>
        <dbReference type="ARBA" id="ARBA00006363"/>
    </source>
</evidence>
<dbReference type="InterPro" id="IPR036397">
    <property type="entry name" value="RNaseH_sf"/>
</dbReference>
<dbReference type="Proteomes" id="UP001229955">
    <property type="component" value="Chromosome"/>
</dbReference>
<dbReference type="InterPro" id="IPR053392">
    <property type="entry name" value="Transposase_IS30-like"/>
</dbReference>
<dbReference type="PANTHER" id="PTHR10948:SF23">
    <property type="entry name" value="TRANSPOSASE INSI FOR INSERTION SEQUENCE ELEMENT IS30A-RELATED"/>
    <property type="match status" value="1"/>
</dbReference>
<dbReference type="Gene3D" id="1.10.10.60">
    <property type="entry name" value="Homeodomain-like"/>
    <property type="match status" value="1"/>
</dbReference>
<dbReference type="GO" id="GO:0004803">
    <property type="term" value="F:transposase activity"/>
    <property type="evidence" value="ECO:0007669"/>
    <property type="project" value="InterPro"/>
</dbReference>
<organism evidence="7">
    <name type="scientific">Pseudogemmatithrix spongiicola</name>
    <dbReference type="NCBI Taxonomy" id="3062599"/>
    <lineage>
        <taxon>Bacteria</taxon>
        <taxon>Pseudomonadati</taxon>
        <taxon>Gemmatimonadota</taxon>
        <taxon>Gemmatimonadia</taxon>
        <taxon>Gemmatimonadales</taxon>
        <taxon>Gemmatimonadaceae</taxon>
        <taxon>Pseudogemmatithrix</taxon>
    </lineage>
</organism>
<gene>
    <name evidence="7" type="ORF">Strain138_001164</name>
    <name evidence="8" type="ORF">Strain318_001164</name>
</gene>
<comment type="similarity">
    <text evidence="2">Belongs to the transposase IS30 family.</text>
</comment>
<evidence type="ECO:0000313" key="9">
    <source>
        <dbReference type="Proteomes" id="UP001229955"/>
    </source>
</evidence>
<dbReference type="InterPro" id="IPR009057">
    <property type="entry name" value="Homeodomain-like_sf"/>
</dbReference>
<accession>A0AA49JZC5</accession>
<name>A0AA49JTU4_9BACT</name>
<evidence type="ECO:0000313" key="8">
    <source>
        <dbReference type="EMBL" id="WKW14806.1"/>
    </source>
</evidence>
<dbReference type="Pfam" id="PF00665">
    <property type="entry name" value="rve"/>
    <property type="match status" value="1"/>
</dbReference>
<dbReference type="InterPro" id="IPR025246">
    <property type="entry name" value="IS30-like_HTH"/>
</dbReference>
<dbReference type="PANTHER" id="PTHR10948">
    <property type="entry name" value="TRANSPOSASE"/>
    <property type="match status" value="1"/>
</dbReference>
<dbReference type="AlphaFoldDB" id="A0AA49JTU4"/>
<keyword evidence="4" id="KW-0238">DNA-binding</keyword>
<evidence type="ECO:0000313" key="7">
    <source>
        <dbReference type="EMBL" id="WKW11896.1"/>
    </source>
</evidence>
<dbReference type="EMBL" id="CP130613">
    <property type="protein sequence ID" value="WKW14806.1"/>
    <property type="molecule type" value="Genomic_DNA"/>
</dbReference>